<dbReference type="EMBL" id="GL377573">
    <property type="protein sequence ID" value="EFJ31707.1"/>
    <property type="molecule type" value="Genomic_DNA"/>
</dbReference>
<keyword evidence="2 3" id="KW-0040">ANK repeat</keyword>
<dbReference type="Proteomes" id="UP000001514">
    <property type="component" value="Unassembled WGS sequence"/>
</dbReference>
<evidence type="ECO:0000256" key="2">
    <source>
        <dbReference type="ARBA" id="ARBA00023043"/>
    </source>
</evidence>
<dbReference type="KEGG" id="smo:SELMODRAFT_86606"/>
<dbReference type="Gramene" id="EFJ31707">
    <property type="protein sequence ID" value="EFJ31707"/>
    <property type="gene ID" value="SELMODRAFT_86606"/>
</dbReference>
<dbReference type="AlphaFoldDB" id="D8R8J5"/>
<dbReference type="PANTHER" id="PTHR24173">
    <property type="entry name" value="ANKYRIN REPEAT CONTAINING"/>
    <property type="match status" value="1"/>
</dbReference>
<dbReference type="PANTHER" id="PTHR24173:SF83">
    <property type="entry name" value="SOCS BOX DOMAIN-CONTAINING PROTEIN"/>
    <property type="match status" value="1"/>
</dbReference>
<sequence length="74" mass="7866">GSTLLHHAVASGSPSVVRLLLKYGVHVNSVDKAGWTPLHVAVCCQQRDILRVLLNRGADWTIANEVGSLPSPAL</sequence>
<feature type="repeat" description="ANK" evidence="3">
    <location>
        <begin position="33"/>
        <end position="65"/>
    </location>
</feature>
<protein>
    <submittedName>
        <fullName evidence="4">Uncharacterized protein</fullName>
    </submittedName>
</protein>
<accession>D8R8J5</accession>
<keyword evidence="1" id="KW-0677">Repeat</keyword>
<dbReference type="eggNOG" id="KOG0504">
    <property type="taxonomic scope" value="Eukaryota"/>
</dbReference>
<organism evidence="5">
    <name type="scientific">Selaginella moellendorffii</name>
    <name type="common">Spikemoss</name>
    <dbReference type="NCBI Taxonomy" id="88036"/>
    <lineage>
        <taxon>Eukaryota</taxon>
        <taxon>Viridiplantae</taxon>
        <taxon>Streptophyta</taxon>
        <taxon>Embryophyta</taxon>
        <taxon>Tracheophyta</taxon>
        <taxon>Lycopodiopsida</taxon>
        <taxon>Selaginellales</taxon>
        <taxon>Selaginellaceae</taxon>
        <taxon>Selaginella</taxon>
    </lineage>
</organism>
<dbReference type="OMA" id="ICYDKEV"/>
<dbReference type="OrthoDB" id="1577640at2759"/>
<feature type="non-terminal residue" evidence="4">
    <location>
        <position position="1"/>
    </location>
</feature>
<evidence type="ECO:0000313" key="5">
    <source>
        <dbReference type="Proteomes" id="UP000001514"/>
    </source>
</evidence>
<proteinExistence type="predicted"/>
<dbReference type="PRINTS" id="PR01415">
    <property type="entry name" value="ANKYRIN"/>
</dbReference>
<dbReference type="PROSITE" id="PS50297">
    <property type="entry name" value="ANK_REP_REGION"/>
    <property type="match status" value="2"/>
</dbReference>
<evidence type="ECO:0000313" key="4">
    <source>
        <dbReference type="EMBL" id="EFJ31707.1"/>
    </source>
</evidence>
<evidence type="ECO:0000256" key="1">
    <source>
        <dbReference type="ARBA" id="ARBA00022737"/>
    </source>
</evidence>
<dbReference type="InterPro" id="IPR002110">
    <property type="entry name" value="Ankyrin_rpt"/>
</dbReference>
<dbReference type="SMART" id="SM00248">
    <property type="entry name" value="ANK"/>
    <property type="match status" value="2"/>
</dbReference>
<dbReference type="Pfam" id="PF12796">
    <property type="entry name" value="Ank_2"/>
    <property type="match status" value="1"/>
</dbReference>
<dbReference type="HOGENOM" id="CLU_000134_45_9_1"/>
<dbReference type="InterPro" id="IPR036770">
    <property type="entry name" value="Ankyrin_rpt-contain_sf"/>
</dbReference>
<dbReference type="InParanoid" id="D8R8J5"/>
<evidence type="ECO:0000256" key="3">
    <source>
        <dbReference type="PROSITE-ProRule" id="PRU00023"/>
    </source>
</evidence>
<feature type="repeat" description="ANK" evidence="3">
    <location>
        <begin position="1"/>
        <end position="32"/>
    </location>
</feature>
<dbReference type="PROSITE" id="PS50088">
    <property type="entry name" value="ANK_REPEAT"/>
    <property type="match status" value="2"/>
</dbReference>
<dbReference type="Gene3D" id="1.25.40.20">
    <property type="entry name" value="Ankyrin repeat-containing domain"/>
    <property type="match status" value="1"/>
</dbReference>
<keyword evidence="5" id="KW-1185">Reference proteome</keyword>
<name>D8R8J5_SELML</name>
<dbReference type="STRING" id="88036.D8R8J5"/>
<gene>
    <name evidence="4" type="ORF">SELMODRAFT_86606</name>
</gene>
<dbReference type="SUPFAM" id="SSF48403">
    <property type="entry name" value="Ankyrin repeat"/>
    <property type="match status" value="1"/>
</dbReference>
<reference evidence="4 5" key="1">
    <citation type="journal article" date="2011" name="Science">
        <title>The Selaginella genome identifies genetic changes associated with the evolution of vascular plants.</title>
        <authorList>
            <person name="Banks J.A."/>
            <person name="Nishiyama T."/>
            <person name="Hasebe M."/>
            <person name="Bowman J.L."/>
            <person name="Gribskov M."/>
            <person name="dePamphilis C."/>
            <person name="Albert V.A."/>
            <person name="Aono N."/>
            <person name="Aoyama T."/>
            <person name="Ambrose B.A."/>
            <person name="Ashton N.W."/>
            <person name="Axtell M.J."/>
            <person name="Barker E."/>
            <person name="Barker M.S."/>
            <person name="Bennetzen J.L."/>
            <person name="Bonawitz N.D."/>
            <person name="Chapple C."/>
            <person name="Cheng C."/>
            <person name="Correa L.G."/>
            <person name="Dacre M."/>
            <person name="DeBarry J."/>
            <person name="Dreyer I."/>
            <person name="Elias M."/>
            <person name="Engstrom E.M."/>
            <person name="Estelle M."/>
            <person name="Feng L."/>
            <person name="Finet C."/>
            <person name="Floyd S.K."/>
            <person name="Frommer W.B."/>
            <person name="Fujita T."/>
            <person name="Gramzow L."/>
            <person name="Gutensohn M."/>
            <person name="Harholt J."/>
            <person name="Hattori M."/>
            <person name="Heyl A."/>
            <person name="Hirai T."/>
            <person name="Hiwatashi Y."/>
            <person name="Ishikawa M."/>
            <person name="Iwata M."/>
            <person name="Karol K.G."/>
            <person name="Koehler B."/>
            <person name="Kolukisaoglu U."/>
            <person name="Kubo M."/>
            <person name="Kurata T."/>
            <person name="Lalonde S."/>
            <person name="Li K."/>
            <person name="Li Y."/>
            <person name="Litt A."/>
            <person name="Lyons E."/>
            <person name="Manning G."/>
            <person name="Maruyama T."/>
            <person name="Michael T.P."/>
            <person name="Mikami K."/>
            <person name="Miyazaki S."/>
            <person name="Morinaga S."/>
            <person name="Murata T."/>
            <person name="Mueller-Roeber B."/>
            <person name="Nelson D.R."/>
            <person name="Obara M."/>
            <person name="Oguri Y."/>
            <person name="Olmstead R.G."/>
            <person name="Onodera N."/>
            <person name="Petersen B.L."/>
            <person name="Pils B."/>
            <person name="Prigge M."/>
            <person name="Rensing S.A."/>
            <person name="Riano-Pachon D.M."/>
            <person name="Roberts A.W."/>
            <person name="Sato Y."/>
            <person name="Scheller H.V."/>
            <person name="Schulz B."/>
            <person name="Schulz C."/>
            <person name="Shakirov E.V."/>
            <person name="Shibagaki N."/>
            <person name="Shinohara N."/>
            <person name="Shippen D.E."/>
            <person name="Soerensen I."/>
            <person name="Sotooka R."/>
            <person name="Sugimoto N."/>
            <person name="Sugita M."/>
            <person name="Sumikawa N."/>
            <person name="Tanurdzic M."/>
            <person name="Theissen G."/>
            <person name="Ulvskov P."/>
            <person name="Wakazuki S."/>
            <person name="Weng J.K."/>
            <person name="Willats W.W."/>
            <person name="Wipf D."/>
            <person name="Wolf P.G."/>
            <person name="Yang L."/>
            <person name="Zimmer A.D."/>
            <person name="Zhu Q."/>
            <person name="Mitros T."/>
            <person name="Hellsten U."/>
            <person name="Loque D."/>
            <person name="Otillar R."/>
            <person name="Salamov A."/>
            <person name="Schmutz J."/>
            <person name="Shapiro H."/>
            <person name="Lindquist E."/>
            <person name="Lucas S."/>
            <person name="Rokhsar D."/>
            <person name="Grigoriev I.V."/>
        </authorList>
    </citation>
    <scope>NUCLEOTIDE SEQUENCE [LARGE SCALE GENOMIC DNA]</scope>
</reference>